<gene>
    <name evidence="1" type="ORF">GSY63_19775</name>
</gene>
<protein>
    <submittedName>
        <fullName evidence="1">Uncharacterized protein</fullName>
    </submittedName>
</protein>
<evidence type="ECO:0000313" key="1">
    <source>
        <dbReference type="EMBL" id="NCD71615.1"/>
    </source>
</evidence>
<name>A0A965ZJ60_9SPHI</name>
<keyword evidence="2" id="KW-1185">Reference proteome</keyword>
<dbReference type="AlphaFoldDB" id="A0A965ZJ60"/>
<reference evidence="1" key="2">
    <citation type="submission" date="2020-10" db="EMBL/GenBank/DDBJ databases">
        <title>Mucilaginibacter sp. nov., isolated from soil.</title>
        <authorList>
            <person name="Jeon C.O."/>
        </authorList>
    </citation>
    <scope>NUCLEOTIDE SEQUENCE</scope>
    <source>
        <strain evidence="1">R11</strain>
    </source>
</reference>
<evidence type="ECO:0000313" key="2">
    <source>
        <dbReference type="Proteomes" id="UP000638732"/>
    </source>
</evidence>
<sequence length="178" mass="20074">MSALISSTYLSCRKEFNQPSNTAKSSNTAFDFNGLRPEMRVDSKDVLAWVEQNISAEDQKDLQLSNIQQRFIDNHHVIKIPFKNKDHVALFFTKDQAQLKAFLYNWQDKALGEKYFNGNIMSYSFQDKNIRGMKYAQGKRTKLAGLDTKKIVADTKATQSVTGSNGGPKKVDGLLGDI</sequence>
<comment type="caution">
    <text evidence="1">The sequence shown here is derived from an EMBL/GenBank/DDBJ whole genome shotgun (WGS) entry which is preliminary data.</text>
</comment>
<dbReference type="RefSeq" id="WP_166587557.1">
    <property type="nucleotide sequence ID" value="NZ_WWEO01000044.1"/>
</dbReference>
<dbReference type="Proteomes" id="UP000638732">
    <property type="component" value="Unassembled WGS sequence"/>
</dbReference>
<accession>A0A965ZJ60</accession>
<proteinExistence type="predicted"/>
<dbReference type="EMBL" id="WWEO01000044">
    <property type="protein sequence ID" value="NCD71615.1"/>
    <property type="molecule type" value="Genomic_DNA"/>
</dbReference>
<reference evidence="1" key="1">
    <citation type="submission" date="2020-01" db="EMBL/GenBank/DDBJ databases">
        <authorList>
            <person name="Seo Y.L."/>
        </authorList>
    </citation>
    <scope>NUCLEOTIDE SEQUENCE</scope>
    <source>
        <strain evidence="1">R11</strain>
    </source>
</reference>
<organism evidence="1 2">
    <name type="scientific">Mucilaginibacter agri</name>
    <dbReference type="NCBI Taxonomy" id="2695265"/>
    <lineage>
        <taxon>Bacteria</taxon>
        <taxon>Pseudomonadati</taxon>
        <taxon>Bacteroidota</taxon>
        <taxon>Sphingobacteriia</taxon>
        <taxon>Sphingobacteriales</taxon>
        <taxon>Sphingobacteriaceae</taxon>
        <taxon>Mucilaginibacter</taxon>
    </lineage>
</organism>